<name>A0AAN8DNT3_CHAGU</name>
<comment type="caution">
    <text evidence="2">The sequence shown here is derived from an EMBL/GenBank/DDBJ whole genome shotgun (WGS) entry which is preliminary data.</text>
</comment>
<gene>
    <name evidence="2" type="ORF">CgunFtcFv8_018214</name>
</gene>
<evidence type="ECO:0000313" key="2">
    <source>
        <dbReference type="EMBL" id="KAK5925712.1"/>
    </source>
</evidence>
<reference evidence="2 3" key="1">
    <citation type="journal article" date="2023" name="Mol. Biol. Evol.">
        <title>Genomics of Secondarily Temperate Adaptation in the Only Non-Antarctic Icefish.</title>
        <authorList>
            <person name="Rivera-Colon A.G."/>
            <person name="Rayamajhi N."/>
            <person name="Minhas B.F."/>
            <person name="Madrigal G."/>
            <person name="Bilyk K.T."/>
            <person name="Yoon V."/>
            <person name="Hune M."/>
            <person name="Gregory S."/>
            <person name="Cheng C.H.C."/>
            <person name="Catchen J.M."/>
        </authorList>
    </citation>
    <scope>NUCLEOTIDE SEQUENCE [LARGE SCALE GENOMIC DNA]</scope>
    <source>
        <tissue evidence="2">White muscle</tissue>
    </source>
</reference>
<dbReference type="Proteomes" id="UP001331515">
    <property type="component" value="Unassembled WGS sequence"/>
</dbReference>
<keyword evidence="3" id="KW-1185">Reference proteome</keyword>
<accession>A0AAN8DNT3</accession>
<evidence type="ECO:0000313" key="3">
    <source>
        <dbReference type="Proteomes" id="UP001331515"/>
    </source>
</evidence>
<sequence length="66" mass="7156">MSRSTAGGGCPVLLQLWRKLLTSHSVLALRERHGIARWYRPVVRPGTRAGGRSAFRSAGRATPQSG</sequence>
<protein>
    <submittedName>
        <fullName evidence="2">Uncharacterized protein</fullName>
    </submittedName>
</protein>
<organism evidence="2 3">
    <name type="scientific">Champsocephalus gunnari</name>
    <name type="common">Mackerel icefish</name>
    <dbReference type="NCBI Taxonomy" id="52237"/>
    <lineage>
        <taxon>Eukaryota</taxon>
        <taxon>Metazoa</taxon>
        <taxon>Chordata</taxon>
        <taxon>Craniata</taxon>
        <taxon>Vertebrata</taxon>
        <taxon>Euteleostomi</taxon>
        <taxon>Actinopterygii</taxon>
        <taxon>Neopterygii</taxon>
        <taxon>Teleostei</taxon>
        <taxon>Neoteleostei</taxon>
        <taxon>Acanthomorphata</taxon>
        <taxon>Eupercaria</taxon>
        <taxon>Perciformes</taxon>
        <taxon>Notothenioidei</taxon>
        <taxon>Channichthyidae</taxon>
        <taxon>Champsocephalus</taxon>
    </lineage>
</organism>
<proteinExistence type="predicted"/>
<dbReference type="EMBL" id="JAURVH010001520">
    <property type="protein sequence ID" value="KAK5925712.1"/>
    <property type="molecule type" value="Genomic_DNA"/>
</dbReference>
<evidence type="ECO:0000256" key="1">
    <source>
        <dbReference type="SAM" id="MobiDB-lite"/>
    </source>
</evidence>
<feature type="region of interest" description="Disordered" evidence="1">
    <location>
        <begin position="47"/>
        <end position="66"/>
    </location>
</feature>
<dbReference type="AlphaFoldDB" id="A0AAN8DNT3"/>